<accession>A0A811UBG4</accession>
<organism evidence="1 2">
    <name type="scientific">Ceratitis capitata</name>
    <name type="common">Mediterranean fruit fly</name>
    <name type="synonym">Tephritis capitata</name>
    <dbReference type="NCBI Taxonomy" id="7213"/>
    <lineage>
        <taxon>Eukaryota</taxon>
        <taxon>Metazoa</taxon>
        <taxon>Ecdysozoa</taxon>
        <taxon>Arthropoda</taxon>
        <taxon>Hexapoda</taxon>
        <taxon>Insecta</taxon>
        <taxon>Pterygota</taxon>
        <taxon>Neoptera</taxon>
        <taxon>Endopterygota</taxon>
        <taxon>Diptera</taxon>
        <taxon>Brachycera</taxon>
        <taxon>Muscomorpha</taxon>
        <taxon>Tephritoidea</taxon>
        <taxon>Tephritidae</taxon>
        <taxon>Ceratitis</taxon>
        <taxon>Ceratitis</taxon>
    </lineage>
</organism>
<evidence type="ECO:0000313" key="2">
    <source>
        <dbReference type="Proteomes" id="UP000606786"/>
    </source>
</evidence>
<name>A0A811UBG4_CERCA</name>
<gene>
    <name evidence="1" type="ORF">CCAP1982_LOCUS3388</name>
</gene>
<keyword evidence="2" id="KW-1185">Reference proteome</keyword>
<evidence type="ECO:0000313" key="1">
    <source>
        <dbReference type="EMBL" id="CAD6994653.1"/>
    </source>
</evidence>
<dbReference type="AlphaFoldDB" id="A0A811UBG4"/>
<proteinExistence type="predicted"/>
<sequence length="88" mass="10054">MIIKTHIFLVFSLLTKRDRGKNEKINTTNSFSLLTSYILNDVPKIVLINGVNREGNKRCSCEVSFLYELSGYSYALVYHLGFMTTQPS</sequence>
<dbReference type="EMBL" id="CAJHJT010000001">
    <property type="protein sequence ID" value="CAD6994653.1"/>
    <property type="molecule type" value="Genomic_DNA"/>
</dbReference>
<reference evidence="1" key="1">
    <citation type="submission" date="2020-11" db="EMBL/GenBank/DDBJ databases">
        <authorList>
            <person name="Whitehead M."/>
        </authorList>
    </citation>
    <scope>NUCLEOTIDE SEQUENCE</scope>
    <source>
        <strain evidence="1">EGII</strain>
    </source>
</reference>
<comment type="caution">
    <text evidence="1">The sequence shown here is derived from an EMBL/GenBank/DDBJ whole genome shotgun (WGS) entry which is preliminary data.</text>
</comment>
<protein>
    <submittedName>
        <fullName evidence="1">(Mediterranean fruit fly) hypothetical protein</fullName>
    </submittedName>
</protein>
<dbReference type="Proteomes" id="UP000606786">
    <property type="component" value="Unassembled WGS sequence"/>
</dbReference>